<dbReference type="EMBL" id="BBYR01000040">
    <property type="protein sequence ID" value="GAP37003.1"/>
    <property type="molecule type" value="Genomic_DNA"/>
</dbReference>
<reference evidence="1 2" key="2">
    <citation type="journal article" date="2016" name="Science">
        <title>A bacterium that degrades and assimilates poly(ethylene terephthalate).</title>
        <authorList>
            <person name="Yoshida S."/>
            <person name="Hiraga K."/>
            <person name="Takehana T."/>
            <person name="Taniguchi I."/>
            <person name="Yamaji H."/>
            <person name="Maeda Y."/>
            <person name="Toyohara K."/>
            <person name="Miyamoto K."/>
            <person name="Kimura Y."/>
            <person name="Oda K."/>
        </authorList>
    </citation>
    <scope>NUCLEOTIDE SEQUENCE [LARGE SCALE GENOMIC DNA]</scope>
    <source>
        <strain evidence="2">NBRC 110686 / TISTR 2288 / 201-F6</strain>
    </source>
</reference>
<accession>A0A0K8P316</accession>
<proteinExistence type="predicted"/>
<comment type="caution">
    <text evidence="1">The sequence shown here is derived from an EMBL/GenBank/DDBJ whole genome shotgun (WGS) entry which is preliminary data.</text>
</comment>
<dbReference type="AlphaFoldDB" id="A0A0K8P316"/>
<evidence type="ECO:0000313" key="1">
    <source>
        <dbReference type="EMBL" id="GAP37003.1"/>
    </source>
</evidence>
<dbReference type="RefSeq" id="WP_054020962.1">
    <property type="nucleotide sequence ID" value="NZ_BBYR01000040.1"/>
</dbReference>
<evidence type="ECO:0008006" key="3">
    <source>
        <dbReference type="Google" id="ProtNLM"/>
    </source>
</evidence>
<sequence>MSTLHERLGPAPDDAARDFDSYFDSPRTALLDLLGDRPAQAALEIGCGAGANLRLLRERRPGCRTVGIEPDPQAAAVARGRLDAVHVGSVLDDAATPFAAGSFDLLVLSHVLEHFADPDAVLRRALRWLAPAGHLLVALPNVRHHAVLSELLLHGDFRYRRDGVLDRTHLRFFTRRSALRLFAAHGLAAVACAPDIAGRRSQWLSRLSLGRADEFAAFAWNFCLRREGACAC</sequence>
<organism evidence="1 2">
    <name type="scientific">Piscinibacter sakaiensis</name>
    <name type="common">Ideonella sakaiensis</name>
    <dbReference type="NCBI Taxonomy" id="1547922"/>
    <lineage>
        <taxon>Bacteria</taxon>
        <taxon>Pseudomonadati</taxon>
        <taxon>Pseudomonadota</taxon>
        <taxon>Betaproteobacteria</taxon>
        <taxon>Burkholderiales</taxon>
        <taxon>Sphaerotilaceae</taxon>
        <taxon>Piscinibacter</taxon>
    </lineage>
</organism>
<dbReference type="SUPFAM" id="SSF53335">
    <property type="entry name" value="S-adenosyl-L-methionine-dependent methyltransferases"/>
    <property type="match status" value="1"/>
</dbReference>
<dbReference type="CDD" id="cd02440">
    <property type="entry name" value="AdoMet_MTases"/>
    <property type="match status" value="1"/>
</dbReference>
<protein>
    <recommendedName>
        <fullName evidence="3">SAM-dependent methyltransferase</fullName>
    </recommendedName>
</protein>
<name>A0A0K8P316_PISS1</name>
<dbReference type="PANTHER" id="PTHR43861">
    <property type="entry name" value="TRANS-ACONITATE 2-METHYLTRANSFERASE-RELATED"/>
    <property type="match status" value="1"/>
</dbReference>
<dbReference type="STRING" id="1547922.ISF6_2858"/>
<dbReference type="Proteomes" id="UP000037660">
    <property type="component" value="Unassembled WGS sequence"/>
</dbReference>
<evidence type="ECO:0000313" key="2">
    <source>
        <dbReference type="Proteomes" id="UP000037660"/>
    </source>
</evidence>
<gene>
    <name evidence="1" type="ORF">ISF6_2858</name>
</gene>
<dbReference type="OrthoDB" id="9790457at2"/>
<reference evidence="2" key="1">
    <citation type="submission" date="2015-07" db="EMBL/GenBank/DDBJ databases">
        <title>Discovery of a poly(ethylene terephthalate assimilation.</title>
        <authorList>
            <person name="Yoshida S."/>
            <person name="Hiraga K."/>
            <person name="Takehana T."/>
            <person name="Taniguchi I."/>
            <person name="Yamaji H."/>
            <person name="Maeda Y."/>
            <person name="Toyohara K."/>
            <person name="Miyamoto K."/>
            <person name="Kimura Y."/>
            <person name="Oda K."/>
        </authorList>
    </citation>
    <scope>NUCLEOTIDE SEQUENCE [LARGE SCALE GENOMIC DNA]</scope>
    <source>
        <strain evidence="2">NBRC 110686 / TISTR 2288 / 201-F6</strain>
    </source>
</reference>
<keyword evidence="2" id="KW-1185">Reference proteome</keyword>
<dbReference type="Gene3D" id="3.40.50.150">
    <property type="entry name" value="Vaccinia Virus protein VP39"/>
    <property type="match status" value="1"/>
</dbReference>
<dbReference type="Pfam" id="PF13489">
    <property type="entry name" value="Methyltransf_23"/>
    <property type="match status" value="1"/>
</dbReference>
<dbReference type="InterPro" id="IPR029063">
    <property type="entry name" value="SAM-dependent_MTases_sf"/>
</dbReference>